<gene>
    <name evidence="4" type="ORF">SAMN05216333_13111</name>
</gene>
<evidence type="ECO:0000256" key="2">
    <source>
        <dbReference type="SAM" id="Phobius"/>
    </source>
</evidence>
<accession>A0A1H8U657</accession>
<dbReference type="Pfam" id="PF05707">
    <property type="entry name" value="Zot"/>
    <property type="match status" value="1"/>
</dbReference>
<evidence type="ECO:0000313" key="4">
    <source>
        <dbReference type="EMBL" id="SEO98752.1"/>
    </source>
</evidence>
<keyword evidence="2" id="KW-0472">Membrane</keyword>
<keyword evidence="2" id="KW-1133">Transmembrane helix</keyword>
<feature type="region of interest" description="Disordered" evidence="1">
    <location>
        <begin position="229"/>
        <end position="252"/>
    </location>
</feature>
<dbReference type="STRING" id="42354.SAMN05216333_13111"/>
<dbReference type="Proteomes" id="UP000198814">
    <property type="component" value="Unassembled WGS sequence"/>
</dbReference>
<proteinExistence type="predicted"/>
<keyword evidence="5" id="KW-1185">Reference proteome</keyword>
<sequence length="332" mass="36928">MSITLITGSLGTGKTALAVKLLTEHSYYSDNAVVVGVREWQGGGAYYPLKSMQDATANQKLIGEIGGLPGTVYLVDEAKKIWPSRIAGKPTPEFIDSHLAESRSIAQDWILTAQAPTQIDVALRRLVGRHIHLEKTALGIKYSEAGQIREDLKFNRDESRKYSFPVESLKFYKSDDGVSDLQKKGLRLPKRLIFLMVLIFVLAGVIYYYGSKSTMIGFGSTEETPQTSEEKLTSASFIPSGSAHPQPAPKNDKPLKLNEAPDIYYFLPKDPAFPEIAKAPRVPLSCLSSKSQGCICYDQYMNRIKDFPVKRCEDIIKGDDQVAFTRNPHYLN</sequence>
<name>A0A1H8U657_9PROT</name>
<dbReference type="Gene3D" id="3.40.50.300">
    <property type="entry name" value="P-loop containing nucleotide triphosphate hydrolases"/>
    <property type="match status" value="1"/>
</dbReference>
<dbReference type="EMBL" id="FODO01000031">
    <property type="protein sequence ID" value="SEO98752.1"/>
    <property type="molecule type" value="Genomic_DNA"/>
</dbReference>
<organism evidence="4 5">
    <name type="scientific">Nitrosomonas oligotropha</name>
    <dbReference type="NCBI Taxonomy" id="42354"/>
    <lineage>
        <taxon>Bacteria</taxon>
        <taxon>Pseudomonadati</taxon>
        <taxon>Pseudomonadota</taxon>
        <taxon>Betaproteobacteria</taxon>
        <taxon>Nitrosomonadales</taxon>
        <taxon>Nitrosomonadaceae</taxon>
        <taxon>Nitrosomonas</taxon>
    </lineage>
</organism>
<dbReference type="RefSeq" id="WP_090322024.1">
    <property type="nucleotide sequence ID" value="NZ_FNOE01000035.1"/>
</dbReference>
<reference evidence="5" key="1">
    <citation type="submission" date="2016-10" db="EMBL/GenBank/DDBJ databases">
        <authorList>
            <person name="Varghese N."/>
            <person name="Submissions S."/>
        </authorList>
    </citation>
    <scope>NUCLEOTIDE SEQUENCE [LARGE SCALE GENOMIC DNA]</scope>
    <source>
        <strain evidence="5">Nm76</strain>
    </source>
</reference>
<dbReference type="SUPFAM" id="SSF52540">
    <property type="entry name" value="P-loop containing nucleoside triphosphate hydrolases"/>
    <property type="match status" value="1"/>
</dbReference>
<evidence type="ECO:0000313" key="5">
    <source>
        <dbReference type="Proteomes" id="UP000198814"/>
    </source>
</evidence>
<feature type="transmembrane region" description="Helical" evidence="2">
    <location>
        <begin position="192"/>
        <end position="210"/>
    </location>
</feature>
<dbReference type="AlphaFoldDB" id="A0A1H8U657"/>
<feature type="compositionally biased region" description="Polar residues" evidence="1">
    <location>
        <begin position="229"/>
        <end position="239"/>
    </location>
</feature>
<dbReference type="InterPro" id="IPR008900">
    <property type="entry name" value="Zot_N"/>
</dbReference>
<evidence type="ECO:0000256" key="1">
    <source>
        <dbReference type="SAM" id="MobiDB-lite"/>
    </source>
</evidence>
<feature type="domain" description="Zona occludens toxin N-terminal" evidence="3">
    <location>
        <begin position="70"/>
        <end position="174"/>
    </location>
</feature>
<protein>
    <submittedName>
        <fullName evidence="4">Zona occludens toxin, predicted ATPase</fullName>
    </submittedName>
</protein>
<dbReference type="InterPro" id="IPR027417">
    <property type="entry name" value="P-loop_NTPase"/>
</dbReference>
<evidence type="ECO:0000259" key="3">
    <source>
        <dbReference type="Pfam" id="PF05707"/>
    </source>
</evidence>
<dbReference type="OrthoDB" id="8809170at2"/>
<keyword evidence="2" id="KW-0812">Transmembrane</keyword>